<protein>
    <submittedName>
        <fullName evidence="1">Uncharacterized protein</fullName>
    </submittedName>
</protein>
<dbReference type="Proteomes" id="UP000308652">
    <property type="component" value="Unassembled WGS sequence"/>
</dbReference>
<dbReference type="STRING" id="68775.A0A5C3M0S1"/>
<accession>A0A5C3M0S1</accession>
<sequence>MAPTQVLPHDFGVVGTLHTVGDAVKAYDDNNGNELVYGPLRQVIVAAGATERFGIRLLHTYEAVTAASAVEAAASKPANDAPAATASSEKTDNRHVRMGTAVSALNLASLSSDVIDNVVPIVWGFSSDGSVFPVEFALSTDAADDNLTTKDLELFSKIWDTVKGNQTLAGALGISLVKYQASGVECGTITLPFDFVETVSGTTRSETSWSFGAGEDEVNVLALAVGDTGAQSFCGGGCYYPPCPPPCYYPPPCCGYRRCW</sequence>
<reference evidence="1 2" key="1">
    <citation type="journal article" date="2019" name="Nat. Ecol. Evol.">
        <title>Megaphylogeny resolves global patterns of mushroom evolution.</title>
        <authorList>
            <person name="Varga T."/>
            <person name="Krizsan K."/>
            <person name="Foldi C."/>
            <person name="Dima B."/>
            <person name="Sanchez-Garcia M."/>
            <person name="Sanchez-Ramirez S."/>
            <person name="Szollosi G.J."/>
            <person name="Szarkandi J.G."/>
            <person name="Papp V."/>
            <person name="Albert L."/>
            <person name="Andreopoulos W."/>
            <person name="Angelini C."/>
            <person name="Antonin V."/>
            <person name="Barry K.W."/>
            <person name="Bougher N.L."/>
            <person name="Buchanan P."/>
            <person name="Buyck B."/>
            <person name="Bense V."/>
            <person name="Catcheside P."/>
            <person name="Chovatia M."/>
            <person name="Cooper J."/>
            <person name="Damon W."/>
            <person name="Desjardin D."/>
            <person name="Finy P."/>
            <person name="Geml J."/>
            <person name="Haridas S."/>
            <person name="Hughes K."/>
            <person name="Justo A."/>
            <person name="Karasinski D."/>
            <person name="Kautmanova I."/>
            <person name="Kiss B."/>
            <person name="Kocsube S."/>
            <person name="Kotiranta H."/>
            <person name="LaButti K.M."/>
            <person name="Lechner B.E."/>
            <person name="Liimatainen K."/>
            <person name="Lipzen A."/>
            <person name="Lukacs Z."/>
            <person name="Mihaltcheva S."/>
            <person name="Morgado L.N."/>
            <person name="Niskanen T."/>
            <person name="Noordeloos M.E."/>
            <person name="Ohm R.A."/>
            <person name="Ortiz-Santana B."/>
            <person name="Ovrebo C."/>
            <person name="Racz N."/>
            <person name="Riley R."/>
            <person name="Savchenko A."/>
            <person name="Shiryaev A."/>
            <person name="Soop K."/>
            <person name="Spirin V."/>
            <person name="Szebenyi C."/>
            <person name="Tomsovsky M."/>
            <person name="Tulloss R.E."/>
            <person name="Uehling J."/>
            <person name="Grigoriev I.V."/>
            <person name="Vagvolgyi C."/>
            <person name="Papp T."/>
            <person name="Martin F.M."/>
            <person name="Miettinen O."/>
            <person name="Hibbett D.S."/>
            <person name="Nagy L.G."/>
        </authorList>
    </citation>
    <scope>NUCLEOTIDE SEQUENCE [LARGE SCALE GENOMIC DNA]</scope>
    <source>
        <strain evidence="1 2">CBS 166.37</strain>
    </source>
</reference>
<organism evidence="1 2">
    <name type="scientific">Crucibulum laeve</name>
    <dbReference type="NCBI Taxonomy" id="68775"/>
    <lineage>
        <taxon>Eukaryota</taxon>
        <taxon>Fungi</taxon>
        <taxon>Dikarya</taxon>
        <taxon>Basidiomycota</taxon>
        <taxon>Agaricomycotina</taxon>
        <taxon>Agaricomycetes</taxon>
        <taxon>Agaricomycetidae</taxon>
        <taxon>Agaricales</taxon>
        <taxon>Agaricineae</taxon>
        <taxon>Nidulariaceae</taxon>
        <taxon>Crucibulum</taxon>
    </lineage>
</organism>
<dbReference type="AlphaFoldDB" id="A0A5C3M0S1"/>
<evidence type="ECO:0000313" key="2">
    <source>
        <dbReference type="Proteomes" id="UP000308652"/>
    </source>
</evidence>
<name>A0A5C3M0S1_9AGAR</name>
<proteinExistence type="predicted"/>
<evidence type="ECO:0000313" key="1">
    <source>
        <dbReference type="EMBL" id="TFK39019.1"/>
    </source>
</evidence>
<keyword evidence="2" id="KW-1185">Reference proteome</keyword>
<dbReference type="OrthoDB" id="2322999at2759"/>
<dbReference type="EMBL" id="ML213601">
    <property type="protein sequence ID" value="TFK39019.1"/>
    <property type="molecule type" value="Genomic_DNA"/>
</dbReference>
<gene>
    <name evidence="1" type="ORF">BDQ12DRAFT_87585</name>
</gene>